<evidence type="ECO:0000256" key="2">
    <source>
        <dbReference type="SAM" id="SignalP"/>
    </source>
</evidence>
<reference evidence="5 6" key="1">
    <citation type="submission" date="2016-10" db="EMBL/GenBank/DDBJ databases">
        <title>Pseudoalteromonas amylolytica sp. nov., isolated from the surface seawater.</title>
        <authorList>
            <person name="Wu Y.-H."/>
            <person name="Cheng H."/>
            <person name="Jin X.-B."/>
            <person name="Wang C.-S."/>
            <person name="Xu X.-W."/>
        </authorList>
    </citation>
    <scope>NUCLEOTIDE SEQUENCE [LARGE SCALE GENOMIC DNA]</scope>
    <source>
        <strain evidence="5 6">JCM 12483</strain>
    </source>
</reference>
<dbReference type="EMBL" id="MNAN01000031">
    <property type="protein sequence ID" value="OHU95301.1"/>
    <property type="molecule type" value="Genomic_DNA"/>
</dbReference>
<feature type="domain" description="Soluble ligand binding" evidence="4">
    <location>
        <begin position="282"/>
        <end position="330"/>
    </location>
</feature>
<dbReference type="PANTHER" id="PTHR33619:SF3">
    <property type="entry name" value="POLYSACCHARIDE EXPORT PROTEIN GFCE-RELATED"/>
    <property type="match status" value="1"/>
</dbReference>
<feature type="chain" id="PRO_5010240350" description="Polysaccharide biosynthesis protein" evidence="2">
    <location>
        <begin position="21"/>
        <end position="897"/>
    </location>
</feature>
<evidence type="ECO:0000259" key="4">
    <source>
        <dbReference type="Pfam" id="PF10531"/>
    </source>
</evidence>
<sequence length="897" mass="99612">MQVKRLLLLLVVFLAATVHAATPSQQQLKQFSKLPKSQQKLLAEQYGIDLGALNASKTELKTAGKVEPVVTEQQNSKQNDFLSDEEKRFKPETVALKPFGSELFSSNSFTLDEMSDVAVPNDYVLGVGDQLKVSLFGQENIEELVEVDKEGRVKISDLSPMHVMGMSYKAFSELLQKQVSKELIGTSAFVSLASLKSIRVFVVGEVQSPGSYTLPSLSTITHSLYASGGLTDIGSLRNVQLKRKGKLVQTLDLYDLLLSGNSVGDVHLKSGDTVFVPSVQSRVTLKGSVRREAIFELKEGETLSDLIRMSGGMKASAYKESILISRYTDGAKTVLEVDSRSMAQTQLRDGDEISISDVATSFENEISLVGAVVRPGKYAWRPNIKIRDILDSNMSNLLPQADRNYGLIVRGKAFEDTSVIQFNIMTQLSENTKAEQLVSLEPSDKIYIFSRFQYKDDEEKALRALDLTQEELEQQERSKLWNLYENQLFQAFVNTKALTELNRREGTKTSSSDRDQEVDSKESTNRWLFSVRVESEQEDEGRIPSPFSRISLLEPVLQRLNNQASPARPVRMFTVQGRVKYPGNYPLAKDYTVADAIEAAGGLLESAYLEVAEMTSYEKGSSMSVVHKSVNLKNELTKPTFKLASKDAINVLAVPKWMDNNQISIAGEVTFPGVYTIKRGESLQEVLARAGGLTEFASIEGAVFTREEIKKQEKLQIQRLSENLQREIASKSLQPATDSISYTEIKQLLNDLDDVEAMGRLVIDLDRIIDGQQELVLQHGDALYVPSKRDSISVIGEVNYPASHLFENNLSVSEYIQRSGGVKKLADDESIYVIKANGAVLMPKKSWFSVDNTDNLNPGDTIVVPLDSNYMDNLTLWSTSTQIIYQLGVAAAAINNI</sequence>
<dbReference type="RefSeq" id="WP_070992011.1">
    <property type="nucleotide sequence ID" value="NZ_CBCSHD010000005.1"/>
</dbReference>
<dbReference type="Pfam" id="PF02563">
    <property type="entry name" value="Poly_export"/>
    <property type="match status" value="1"/>
</dbReference>
<accession>A0A1S1N2I6</accession>
<dbReference type="InterPro" id="IPR019554">
    <property type="entry name" value="Soluble_ligand-bd"/>
</dbReference>
<keyword evidence="6" id="KW-1185">Reference proteome</keyword>
<feature type="domain" description="Soluble ligand binding" evidence="4">
    <location>
        <begin position="793"/>
        <end position="839"/>
    </location>
</feature>
<keyword evidence="1 2" id="KW-0732">Signal</keyword>
<dbReference type="AlphaFoldDB" id="A0A1S1N2I6"/>
<evidence type="ECO:0000259" key="3">
    <source>
        <dbReference type="Pfam" id="PF02563"/>
    </source>
</evidence>
<dbReference type="GO" id="GO:0015159">
    <property type="term" value="F:polysaccharide transmembrane transporter activity"/>
    <property type="evidence" value="ECO:0007669"/>
    <property type="project" value="InterPro"/>
</dbReference>
<feature type="signal peptide" evidence="2">
    <location>
        <begin position="1"/>
        <end position="20"/>
    </location>
</feature>
<dbReference type="InterPro" id="IPR049712">
    <property type="entry name" value="Poly_export"/>
</dbReference>
<protein>
    <recommendedName>
        <fullName evidence="7">Polysaccharide biosynthesis protein</fullName>
    </recommendedName>
</protein>
<dbReference type="OrthoDB" id="9808948at2"/>
<dbReference type="Gene3D" id="3.10.560.10">
    <property type="entry name" value="Outer membrane lipoprotein wza domain like"/>
    <property type="match status" value="6"/>
</dbReference>
<gene>
    <name evidence="5" type="ORF">BIW53_11320</name>
</gene>
<evidence type="ECO:0000256" key="1">
    <source>
        <dbReference type="ARBA" id="ARBA00022729"/>
    </source>
</evidence>
<feature type="domain" description="Soluble ligand binding" evidence="4">
    <location>
        <begin position="199"/>
        <end position="245"/>
    </location>
</feature>
<evidence type="ECO:0008006" key="7">
    <source>
        <dbReference type="Google" id="ProtNLM"/>
    </source>
</evidence>
<feature type="domain" description="Soluble ligand binding" evidence="4">
    <location>
        <begin position="663"/>
        <end position="698"/>
    </location>
</feature>
<evidence type="ECO:0000313" key="6">
    <source>
        <dbReference type="Proteomes" id="UP000180253"/>
    </source>
</evidence>
<organism evidence="5 6">
    <name type="scientific">Pseudoalteromonas byunsanensis</name>
    <dbReference type="NCBI Taxonomy" id="327939"/>
    <lineage>
        <taxon>Bacteria</taxon>
        <taxon>Pseudomonadati</taxon>
        <taxon>Pseudomonadota</taxon>
        <taxon>Gammaproteobacteria</taxon>
        <taxon>Alteromonadales</taxon>
        <taxon>Pseudoalteromonadaceae</taxon>
        <taxon>Pseudoalteromonas</taxon>
    </lineage>
</organism>
<dbReference type="PANTHER" id="PTHR33619">
    <property type="entry name" value="POLYSACCHARIDE EXPORT PROTEIN GFCE-RELATED"/>
    <property type="match status" value="1"/>
</dbReference>
<feature type="domain" description="Polysaccharide export protein N-terminal" evidence="3">
    <location>
        <begin position="118"/>
        <end position="188"/>
    </location>
</feature>
<feature type="domain" description="Soluble ligand binding" evidence="4">
    <location>
        <begin position="572"/>
        <end position="624"/>
    </location>
</feature>
<dbReference type="Proteomes" id="UP000180253">
    <property type="component" value="Unassembled WGS sequence"/>
</dbReference>
<dbReference type="STRING" id="327939.BIW53_11320"/>
<name>A0A1S1N2I6_9GAMM</name>
<proteinExistence type="predicted"/>
<dbReference type="InterPro" id="IPR003715">
    <property type="entry name" value="Poly_export_N"/>
</dbReference>
<evidence type="ECO:0000313" key="5">
    <source>
        <dbReference type="EMBL" id="OHU95301.1"/>
    </source>
</evidence>
<dbReference type="Pfam" id="PF10531">
    <property type="entry name" value="SLBB"/>
    <property type="match status" value="5"/>
</dbReference>
<comment type="caution">
    <text evidence="5">The sequence shown here is derived from an EMBL/GenBank/DDBJ whole genome shotgun (WGS) entry which is preliminary data.</text>
</comment>